<protein>
    <recommendedName>
        <fullName evidence="3">DUF5666 domain-containing protein</fullName>
    </recommendedName>
</protein>
<dbReference type="EMBL" id="FMAI01000016">
    <property type="protein sequence ID" value="SCB52079.1"/>
    <property type="molecule type" value="Genomic_DNA"/>
</dbReference>
<dbReference type="Proteomes" id="UP000199184">
    <property type="component" value="Unassembled WGS sequence"/>
</dbReference>
<accession>A0A1C3XIP8</accession>
<sequence length="98" mass="11036">MATAALEHDFKLKGRVARVVPGRLFYVEASDRVFAVKLNTLLIREKDGKTRRYRGEPFRALGLKVGTTVTVQNSRDETQVVLDLAEAQPRRGLSSFVF</sequence>
<evidence type="ECO:0000313" key="2">
    <source>
        <dbReference type="Proteomes" id="UP000199184"/>
    </source>
</evidence>
<evidence type="ECO:0008006" key="3">
    <source>
        <dbReference type="Google" id="ProtNLM"/>
    </source>
</evidence>
<reference evidence="2" key="1">
    <citation type="submission" date="2016-08" db="EMBL/GenBank/DDBJ databases">
        <authorList>
            <person name="Varghese N."/>
            <person name="Submissions Spin"/>
        </authorList>
    </citation>
    <scope>NUCLEOTIDE SEQUENCE [LARGE SCALE GENOMIC DNA]</scope>
    <source>
        <strain evidence="2">ERR11</strain>
    </source>
</reference>
<dbReference type="RefSeq" id="WP_129590968.1">
    <property type="nucleotide sequence ID" value="NZ_FMAI01000016.1"/>
</dbReference>
<evidence type="ECO:0000313" key="1">
    <source>
        <dbReference type="EMBL" id="SCB52079.1"/>
    </source>
</evidence>
<dbReference type="AlphaFoldDB" id="A0A1C3XIP8"/>
<keyword evidence="2" id="KW-1185">Reference proteome</keyword>
<gene>
    <name evidence="1" type="ORF">GA0061098_1016155</name>
</gene>
<proteinExistence type="predicted"/>
<organism evidence="1 2">
    <name type="scientific">Bradyrhizobium shewense</name>
    <dbReference type="NCBI Taxonomy" id="1761772"/>
    <lineage>
        <taxon>Bacteria</taxon>
        <taxon>Pseudomonadati</taxon>
        <taxon>Pseudomonadota</taxon>
        <taxon>Alphaproteobacteria</taxon>
        <taxon>Hyphomicrobiales</taxon>
        <taxon>Nitrobacteraceae</taxon>
        <taxon>Bradyrhizobium</taxon>
    </lineage>
</organism>
<name>A0A1C3XIP8_9BRAD</name>